<dbReference type="PROSITE" id="PS51272">
    <property type="entry name" value="SLH"/>
    <property type="match status" value="2"/>
</dbReference>
<dbReference type="Proteomes" id="UP000196594">
    <property type="component" value="Unassembled WGS sequence"/>
</dbReference>
<evidence type="ECO:0000313" key="8">
    <source>
        <dbReference type="EMBL" id="OUZ40797.1"/>
    </source>
</evidence>
<dbReference type="InterPro" id="IPR001119">
    <property type="entry name" value="SLH_dom"/>
</dbReference>
<evidence type="ECO:0000256" key="1">
    <source>
        <dbReference type="ARBA" id="ARBA00007074"/>
    </source>
</evidence>
<evidence type="ECO:0000259" key="7">
    <source>
        <dbReference type="PROSITE" id="PS51935"/>
    </source>
</evidence>
<evidence type="ECO:0000256" key="4">
    <source>
        <dbReference type="ARBA" id="ARBA00022807"/>
    </source>
</evidence>
<dbReference type="RefSeq" id="WP_087615633.1">
    <property type="nucleotide sequence ID" value="NZ_JAFBEY010000002.1"/>
</dbReference>
<keyword evidence="9" id="KW-1185">Reference proteome</keyword>
<name>A0ABX3ZM40_9BACL</name>
<feature type="domain" description="SLH" evidence="6">
    <location>
        <begin position="201"/>
        <end position="263"/>
    </location>
</feature>
<keyword evidence="2" id="KW-0645">Protease</keyword>
<dbReference type="InterPro" id="IPR038765">
    <property type="entry name" value="Papain-like_cys_pep_sf"/>
</dbReference>
<dbReference type="InterPro" id="IPR051202">
    <property type="entry name" value="Peptidase_C40"/>
</dbReference>
<dbReference type="Pfam" id="PF00877">
    <property type="entry name" value="NLPC_P60"/>
    <property type="match status" value="1"/>
</dbReference>
<reference evidence="8 9" key="1">
    <citation type="journal article" date="2017" name="Int. J. Syst. Evol. Microbiol.">
        <title>Solibacillus kalamii sp. nov., isolated from a high-efficiency particulate arrestance filter system used in the International Space Station.</title>
        <authorList>
            <person name="Checinska Sielaff A."/>
            <person name="Kumar R.M."/>
            <person name="Pal D."/>
            <person name="Mayilraj S."/>
            <person name="Venkateswaran K."/>
        </authorList>
    </citation>
    <scope>NUCLEOTIDE SEQUENCE [LARGE SCALE GENOMIC DNA]</scope>
    <source>
        <strain evidence="8 9">ISSFR-015</strain>
    </source>
</reference>
<dbReference type="SUPFAM" id="SSF54001">
    <property type="entry name" value="Cysteine proteinases"/>
    <property type="match status" value="1"/>
</dbReference>
<evidence type="ECO:0000259" key="6">
    <source>
        <dbReference type="PROSITE" id="PS51272"/>
    </source>
</evidence>
<comment type="caution">
    <text evidence="8">The sequence shown here is derived from an EMBL/GenBank/DDBJ whole genome shotgun (WGS) entry which is preliminary data.</text>
</comment>
<dbReference type="PANTHER" id="PTHR47053">
    <property type="entry name" value="MUREIN DD-ENDOPEPTIDASE MEPH-RELATED"/>
    <property type="match status" value="1"/>
</dbReference>
<organism evidence="8 9">
    <name type="scientific">Solibacillus kalamii</name>
    <dbReference type="NCBI Taxonomy" id="1748298"/>
    <lineage>
        <taxon>Bacteria</taxon>
        <taxon>Bacillati</taxon>
        <taxon>Bacillota</taxon>
        <taxon>Bacilli</taxon>
        <taxon>Bacillales</taxon>
        <taxon>Caryophanaceae</taxon>
        <taxon>Solibacillus</taxon>
    </lineage>
</organism>
<dbReference type="InterPro" id="IPR000064">
    <property type="entry name" value="NLP_P60_dom"/>
</dbReference>
<feature type="signal peptide" evidence="5">
    <location>
        <begin position="1"/>
        <end position="29"/>
    </location>
</feature>
<sequence>MKKKILLPIFATFMIFSGVGMGSNNTAQAASVSELTATASKYIGVPYVYGGTTASGLDCSGFTQLVFKQLGFDLNRTAASQYKQGSAVSKSDLQPGDLVFFNTTGKVASHVGISLGGNKFVHAGTSTGVTEASLNSSYWAKRYNGAKRVASFGESNKVVAAVSSVEKEEVKDSAIDFTIYASRGEVAIQLAKTLGLNTSDTNSPFSDIKSSSKYAGAATALYKLGVFTGDEGKFNPASPLTRAQMAKVLVKAFDLKMKQDTLKFTDVPTSHWAHNDISILASNGITVGKGDGTFGTNDNVMLKHLTAFINRLQ</sequence>
<gene>
    <name evidence="8" type="ORF">CBM15_02685</name>
</gene>
<keyword evidence="4" id="KW-0788">Thiol protease</keyword>
<dbReference type="EMBL" id="NHNT01000001">
    <property type="protein sequence ID" value="OUZ40797.1"/>
    <property type="molecule type" value="Genomic_DNA"/>
</dbReference>
<feature type="chain" id="PRO_5045775961" evidence="5">
    <location>
        <begin position="30"/>
        <end position="313"/>
    </location>
</feature>
<protein>
    <submittedName>
        <fullName evidence="8">Peptidase</fullName>
    </submittedName>
</protein>
<dbReference type="PANTHER" id="PTHR47053:SF4">
    <property type="entry name" value="ENDOPEPTIDASE LYTE-RELATED"/>
    <property type="match status" value="1"/>
</dbReference>
<evidence type="ECO:0000256" key="3">
    <source>
        <dbReference type="ARBA" id="ARBA00022801"/>
    </source>
</evidence>
<feature type="domain" description="SLH" evidence="6">
    <location>
        <begin position="264"/>
        <end position="313"/>
    </location>
</feature>
<comment type="similarity">
    <text evidence="1">Belongs to the peptidase C40 family.</text>
</comment>
<proteinExistence type="inferred from homology"/>
<feature type="domain" description="NlpC/P60" evidence="7">
    <location>
        <begin position="29"/>
        <end position="150"/>
    </location>
</feature>
<dbReference type="PROSITE" id="PS51935">
    <property type="entry name" value="NLPC_P60"/>
    <property type="match status" value="1"/>
</dbReference>
<dbReference type="Pfam" id="PF00395">
    <property type="entry name" value="SLH"/>
    <property type="match status" value="2"/>
</dbReference>
<evidence type="ECO:0000256" key="5">
    <source>
        <dbReference type="SAM" id="SignalP"/>
    </source>
</evidence>
<evidence type="ECO:0000256" key="2">
    <source>
        <dbReference type="ARBA" id="ARBA00022670"/>
    </source>
</evidence>
<evidence type="ECO:0000313" key="9">
    <source>
        <dbReference type="Proteomes" id="UP000196594"/>
    </source>
</evidence>
<keyword evidence="5" id="KW-0732">Signal</keyword>
<accession>A0ABX3ZM40</accession>
<keyword evidence="3" id="KW-0378">Hydrolase</keyword>
<dbReference type="Gene3D" id="3.90.1720.10">
    <property type="entry name" value="endopeptidase domain like (from Nostoc punctiforme)"/>
    <property type="match status" value="1"/>
</dbReference>